<reference evidence="4 5" key="1">
    <citation type="journal article" date="2021" name="Sci. Rep.">
        <title>The distribution of antibiotic resistance genes in chicken gut microbiota commensals.</title>
        <authorList>
            <person name="Juricova H."/>
            <person name="Matiasovicova J."/>
            <person name="Kubasova T."/>
            <person name="Cejkova D."/>
            <person name="Rychlik I."/>
        </authorList>
    </citation>
    <scope>NUCLEOTIDE SEQUENCE [LARGE SCALE GENOMIC DNA]</scope>
    <source>
        <strain evidence="4 5">An537</strain>
    </source>
</reference>
<sequence>MKVSEVMNKYPTIISRDGTINEAAQLLVKHNLTAISVVDAHNKLEGIITEGDLLYKKVRPHAPHYVNVLGASIYYSGIGEYNAQFKKLLATHVAELMTKDVITCHPETEVEEVVGVMLEKHLKSVPVVDEDNCLQGVITRHDIMRLIANGEA</sequence>
<keyword evidence="1 2" id="KW-0129">CBS domain</keyword>
<feature type="domain" description="CBS" evidence="3">
    <location>
        <begin position="97"/>
        <end position="152"/>
    </location>
</feature>
<dbReference type="SUPFAM" id="SSF54631">
    <property type="entry name" value="CBS-domain pair"/>
    <property type="match status" value="1"/>
</dbReference>
<evidence type="ECO:0000313" key="5">
    <source>
        <dbReference type="Proteomes" id="UP000707138"/>
    </source>
</evidence>
<dbReference type="CDD" id="cd04586">
    <property type="entry name" value="CBS_pair_BON_assoc"/>
    <property type="match status" value="1"/>
</dbReference>
<gene>
    <name evidence="4" type="ORF">H6A01_02310</name>
</gene>
<dbReference type="PANTHER" id="PTHR43080">
    <property type="entry name" value="CBS DOMAIN-CONTAINING PROTEIN CBSX3, MITOCHONDRIAL"/>
    <property type="match status" value="1"/>
</dbReference>
<dbReference type="Proteomes" id="UP000707138">
    <property type="component" value="Unassembled WGS sequence"/>
</dbReference>
<proteinExistence type="predicted"/>
<protein>
    <submittedName>
        <fullName evidence="4">CBS domain-containing protein</fullName>
    </submittedName>
</protein>
<dbReference type="PANTHER" id="PTHR43080:SF2">
    <property type="entry name" value="CBS DOMAIN-CONTAINING PROTEIN"/>
    <property type="match status" value="1"/>
</dbReference>
<dbReference type="EMBL" id="JACJLA010000003">
    <property type="protein sequence ID" value="MBM6912165.1"/>
    <property type="molecule type" value="Genomic_DNA"/>
</dbReference>
<dbReference type="InterPro" id="IPR046342">
    <property type="entry name" value="CBS_dom_sf"/>
</dbReference>
<organism evidence="4 5">
    <name type="scientific">Veillonella magna</name>
    <dbReference type="NCBI Taxonomy" id="464322"/>
    <lineage>
        <taxon>Bacteria</taxon>
        <taxon>Bacillati</taxon>
        <taxon>Bacillota</taxon>
        <taxon>Negativicutes</taxon>
        <taxon>Veillonellales</taxon>
        <taxon>Veillonellaceae</taxon>
        <taxon>Veillonella</taxon>
    </lineage>
</organism>
<dbReference type="SMART" id="SM00116">
    <property type="entry name" value="CBS"/>
    <property type="match status" value="2"/>
</dbReference>
<name>A0ABS2GEL8_9FIRM</name>
<dbReference type="Gene3D" id="3.10.580.10">
    <property type="entry name" value="CBS-domain"/>
    <property type="match status" value="1"/>
</dbReference>
<keyword evidence="5" id="KW-1185">Reference proteome</keyword>
<evidence type="ECO:0000256" key="1">
    <source>
        <dbReference type="ARBA" id="ARBA00023122"/>
    </source>
</evidence>
<comment type="caution">
    <text evidence="4">The sequence shown here is derived from an EMBL/GenBank/DDBJ whole genome shotgun (WGS) entry which is preliminary data.</text>
</comment>
<feature type="domain" description="CBS" evidence="3">
    <location>
        <begin position="7"/>
        <end position="63"/>
    </location>
</feature>
<dbReference type="Pfam" id="PF00571">
    <property type="entry name" value="CBS"/>
    <property type="match status" value="2"/>
</dbReference>
<dbReference type="InterPro" id="IPR051257">
    <property type="entry name" value="Diverse_CBS-Domain"/>
</dbReference>
<evidence type="ECO:0000256" key="2">
    <source>
        <dbReference type="PROSITE-ProRule" id="PRU00703"/>
    </source>
</evidence>
<dbReference type="RefSeq" id="WP_205087421.1">
    <property type="nucleotide sequence ID" value="NZ_CAUGKU010000001.1"/>
</dbReference>
<dbReference type="PROSITE" id="PS51371">
    <property type="entry name" value="CBS"/>
    <property type="match status" value="2"/>
</dbReference>
<dbReference type="InterPro" id="IPR000644">
    <property type="entry name" value="CBS_dom"/>
</dbReference>
<evidence type="ECO:0000259" key="3">
    <source>
        <dbReference type="PROSITE" id="PS51371"/>
    </source>
</evidence>
<evidence type="ECO:0000313" key="4">
    <source>
        <dbReference type="EMBL" id="MBM6912165.1"/>
    </source>
</evidence>
<accession>A0ABS2GEL8</accession>